<gene>
    <name evidence="2" type="ORF">BN4615_P735</name>
</gene>
<reference evidence="2" key="1">
    <citation type="submission" date="2016-04" db="EMBL/GenBank/DDBJ databases">
        <authorList>
            <person name="Evans L.H."/>
            <person name="Alamgir A."/>
            <person name="Owens N."/>
            <person name="Weber N.D."/>
            <person name="Virtaneva K."/>
            <person name="Barbian K."/>
            <person name="Babar A."/>
            <person name="Rosenke K."/>
        </authorList>
    </citation>
    <scope>NUCLEOTIDE SEQUENCE</scope>
    <source>
        <strain evidence="2">Nono1</strain>
    </source>
</reference>
<name>A0A1M4DXD4_9ACTN</name>
<accession>A0A1M4DXD4</accession>
<feature type="transmembrane region" description="Helical" evidence="1">
    <location>
        <begin position="46"/>
        <end position="64"/>
    </location>
</feature>
<protein>
    <recommendedName>
        <fullName evidence="3">Integral membrane protein</fullName>
    </recommendedName>
</protein>
<feature type="transmembrane region" description="Helical" evidence="1">
    <location>
        <begin position="16"/>
        <end position="34"/>
    </location>
</feature>
<keyword evidence="1" id="KW-1133">Transmembrane helix</keyword>
<evidence type="ECO:0008006" key="3">
    <source>
        <dbReference type="Google" id="ProtNLM"/>
    </source>
</evidence>
<evidence type="ECO:0000313" key="2">
    <source>
        <dbReference type="EMBL" id="SBO91221.1"/>
    </source>
</evidence>
<evidence type="ECO:0000256" key="1">
    <source>
        <dbReference type="SAM" id="Phobius"/>
    </source>
</evidence>
<keyword evidence="1" id="KW-0472">Membrane</keyword>
<organism evidence="2">
    <name type="scientific">Nonomuraea gerenzanensis</name>
    <dbReference type="NCBI Taxonomy" id="93944"/>
    <lineage>
        <taxon>Bacteria</taxon>
        <taxon>Bacillati</taxon>
        <taxon>Actinomycetota</taxon>
        <taxon>Actinomycetes</taxon>
        <taxon>Streptosporangiales</taxon>
        <taxon>Streptosporangiaceae</taxon>
        <taxon>Nonomuraea</taxon>
    </lineage>
</organism>
<dbReference type="RefSeq" id="WP_225270614.1">
    <property type="nucleotide sequence ID" value="NZ_CP084058.1"/>
</dbReference>
<proteinExistence type="predicted"/>
<keyword evidence="1" id="KW-0812">Transmembrane</keyword>
<dbReference type="AlphaFoldDB" id="A0A1M4DXD4"/>
<dbReference type="EMBL" id="LT559118">
    <property type="protein sequence ID" value="SBO91221.1"/>
    <property type="molecule type" value="Genomic_DNA"/>
</dbReference>
<sequence length="69" mass="6999">MGAEQVSGSTGRTVRLVILVIAGIVVANVLVSLLMARDTGLGVDELIAFGGGAALGLLVEFAGFRRSGR</sequence>